<accession>A0A4S4M1I3</accession>
<name>A0A4S4M1I3_9AGAM</name>
<feature type="region of interest" description="Disordered" evidence="1">
    <location>
        <begin position="181"/>
        <end position="211"/>
    </location>
</feature>
<protein>
    <submittedName>
        <fullName evidence="2">Uncharacterized protein</fullName>
    </submittedName>
</protein>
<gene>
    <name evidence="2" type="ORF">EW146_g2308</name>
</gene>
<dbReference type="OrthoDB" id="7486196at2759"/>
<comment type="caution">
    <text evidence="2">The sequence shown here is derived from an EMBL/GenBank/DDBJ whole genome shotgun (WGS) entry which is preliminary data.</text>
</comment>
<dbReference type="AlphaFoldDB" id="A0A4S4M1I3"/>
<organism evidence="2 3">
    <name type="scientific">Bondarzewia mesenterica</name>
    <dbReference type="NCBI Taxonomy" id="1095465"/>
    <lineage>
        <taxon>Eukaryota</taxon>
        <taxon>Fungi</taxon>
        <taxon>Dikarya</taxon>
        <taxon>Basidiomycota</taxon>
        <taxon>Agaricomycotina</taxon>
        <taxon>Agaricomycetes</taxon>
        <taxon>Russulales</taxon>
        <taxon>Bondarzewiaceae</taxon>
        <taxon>Bondarzewia</taxon>
    </lineage>
</organism>
<feature type="region of interest" description="Disordered" evidence="1">
    <location>
        <begin position="365"/>
        <end position="407"/>
    </location>
</feature>
<evidence type="ECO:0000313" key="2">
    <source>
        <dbReference type="EMBL" id="THH18725.1"/>
    </source>
</evidence>
<evidence type="ECO:0000313" key="3">
    <source>
        <dbReference type="Proteomes" id="UP000310158"/>
    </source>
</evidence>
<dbReference type="Proteomes" id="UP000310158">
    <property type="component" value="Unassembled WGS sequence"/>
</dbReference>
<keyword evidence="3" id="KW-1185">Reference proteome</keyword>
<reference evidence="2 3" key="1">
    <citation type="submission" date="2019-02" db="EMBL/GenBank/DDBJ databases">
        <title>Genome sequencing of the rare red list fungi Bondarzewia mesenterica.</title>
        <authorList>
            <person name="Buettner E."/>
            <person name="Kellner H."/>
        </authorList>
    </citation>
    <scope>NUCLEOTIDE SEQUENCE [LARGE SCALE GENOMIC DNA]</scope>
    <source>
        <strain evidence="2 3">DSM 108281</strain>
    </source>
</reference>
<dbReference type="EMBL" id="SGPL01000066">
    <property type="protein sequence ID" value="THH18725.1"/>
    <property type="molecule type" value="Genomic_DNA"/>
</dbReference>
<proteinExistence type="predicted"/>
<sequence>MFSTEPTGGIVSLYSSTGTDPLFLWSSHTDESLPEDSFICHINDKTSSPAPTPPAALIAPLPLDENAYNTGENSNGLGYALDQNVLHIQSPTLPATYIRCPSVNWPPSRVSAGIGAAMRQNDLGLKHPWMHIQTEPKLKFTTPPLLHLPLAFPPASSRPLTAWSTVNLNITSLLPHFSSSALSHSNDDDEEEDTAQEEHITPSSAPLPGPNFMHVSDTINMTKAGMKHCVRCHSNFKGSSSNTTCQLPHIFEDEPSNVWDGNPLHRAACCGAYVRLLMDDQADICQLGDKVSANLAESGWCFVGTHTTTATALRSVHNCPTYLPCQLDENGVCVWERIKWDESRPVYVKDLQTYEEAGLRIHVDKKDKADKGKKTGVQGHRKEREHKPLTMQLRERKTQGAQLANPD</sequence>
<feature type="compositionally biased region" description="Basic and acidic residues" evidence="1">
    <location>
        <begin position="380"/>
        <end position="398"/>
    </location>
</feature>
<evidence type="ECO:0000256" key="1">
    <source>
        <dbReference type="SAM" id="MobiDB-lite"/>
    </source>
</evidence>